<dbReference type="AlphaFoldDB" id="A0A6C0DZP2"/>
<reference evidence="1" key="1">
    <citation type="journal article" date="2020" name="Nature">
        <title>Giant virus diversity and host interactions through global metagenomics.</title>
        <authorList>
            <person name="Schulz F."/>
            <person name="Roux S."/>
            <person name="Paez-Espino D."/>
            <person name="Jungbluth S."/>
            <person name="Walsh D.A."/>
            <person name="Denef V.J."/>
            <person name="McMahon K.D."/>
            <person name="Konstantinidis K.T."/>
            <person name="Eloe-Fadrosh E.A."/>
            <person name="Kyrpides N.C."/>
            <person name="Woyke T."/>
        </authorList>
    </citation>
    <scope>NUCLEOTIDE SEQUENCE</scope>
    <source>
        <strain evidence="1">GVMAG-M-3300023179-103</strain>
    </source>
</reference>
<evidence type="ECO:0000313" key="1">
    <source>
        <dbReference type="EMBL" id="QHT21958.1"/>
    </source>
</evidence>
<accession>A0A6C0DZP2</accession>
<proteinExistence type="predicted"/>
<sequence length="29" mass="3704">MDAIFETILFIIIYYNLQYNLKIHFFYKE</sequence>
<name>A0A6C0DZP2_9ZZZZ</name>
<dbReference type="EMBL" id="MN739699">
    <property type="protein sequence ID" value="QHT21958.1"/>
    <property type="molecule type" value="Genomic_DNA"/>
</dbReference>
<protein>
    <submittedName>
        <fullName evidence="1">Uncharacterized protein</fullName>
    </submittedName>
</protein>
<organism evidence="1">
    <name type="scientific">viral metagenome</name>
    <dbReference type="NCBI Taxonomy" id="1070528"/>
    <lineage>
        <taxon>unclassified sequences</taxon>
        <taxon>metagenomes</taxon>
        <taxon>organismal metagenomes</taxon>
    </lineage>
</organism>